<dbReference type="InterPro" id="IPR005202">
    <property type="entry name" value="TF_GRAS"/>
</dbReference>
<keyword evidence="5" id="KW-1185">Reference proteome</keyword>
<evidence type="ECO:0000256" key="2">
    <source>
        <dbReference type="ARBA" id="ARBA00023163"/>
    </source>
</evidence>
<protein>
    <submittedName>
        <fullName evidence="4">Uncharacterized protein</fullName>
    </submittedName>
</protein>
<dbReference type="Pfam" id="PF03514">
    <property type="entry name" value="GRAS"/>
    <property type="match status" value="1"/>
</dbReference>
<feature type="region of interest" description="SAW" evidence="3">
    <location>
        <begin position="105"/>
        <end position="182"/>
    </location>
</feature>
<gene>
    <name evidence="4" type="ORF">MIMGU_mgv1a0036911mg</name>
</gene>
<organism evidence="4 5">
    <name type="scientific">Erythranthe guttata</name>
    <name type="common">Yellow monkey flower</name>
    <name type="synonym">Mimulus guttatus</name>
    <dbReference type="NCBI Taxonomy" id="4155"/>
    <lineage>
        <taxon>Eukaryota</taxon>
        <taxon>Viridiplantae</taxon>
        <taxon>Streptophyta</taxon>
        <taxon>Embryophyta</taxon>
        <taxon>Tracheophyta</taxon>
        <taxon>Spermatophyta</taxon>
        <taxon>Magnoliopsida</taxon>
        <taxon>eudicotyledons</taxon>
        <taxon>Gunneridae</taxon>
        <taxon>Pentapetalae</taxon>
        <taxon>asterids</taxon>
        <taxon>lamiids</taxon>
        <taxon>Lamiales</taxon>
        <taxon>Phrymaceae</taxon>
        <taxon>Erythranthe</taxon>
    </lineage>
</organism>
<comment type="similarity">
    <text evidence="3">Belongs to the GRAS family.</text>
</comment>
<dbReference type="AlphaFoldDB" id="A0A022QAZ5"/>
<dbReference type="STRING" id="4155.A0A022QAZ5"/>
<name>A0A022QAZ5_ERYGU</name>
<dbReference type="EMBL" id="KI632098">
    <property type="protein sequence ID" value="EYU25126.1"/>
    <property type="molecule type" value="Genomic_DNA"/>
</dbReference>
<dbReference type="Proteomes" id="UP000030748">
    <property type="component" value="Unassembled WGS sequence"/>
</dbReference>
<dbReference type="PROSITE" id="PS50985">
    <property type="entry name" value="GRAS"/>
    <property type="match status" value="1"/>
</dbReference>
<sequence length="182" mass="20443">LEIQSDVALCVNFAFKLYKLPDESVTTENLRDELLRRVKSLSPEVMTVVEQEMNTNTAPLTARVRDAYEYYGALFDSLDATVSRENPDRVRIEEGLSRKISNSVAGEGRDRVERCEVLGKWRARMSMAGFQPRKMSQLAVESLRSKLNSGTRGNPGFSVNEESGGICFGWMGRILTVASAWR</sequence>
<evidence type="ECO:0000313" key="5">
    <source>
        <dbReference type="Proteomes" id="UP000030748"/>
    </source>
</evidence>
<reference evidence="4 5" key="1">
    <citation type="journal article" date="2013" name="Proc. Natl. Acad. Sci. U.S.A.">
        <title>Fine-scale variation in meiotic recombination in Mimulus inferred from population shotgun sequencing.</title>
        <authorList>
            <person name="Hellsten U."/>
            <person name="Wright K.M."/>
            <person name="Jenkins J."/>
            <person name="Shu S."/>
            <person name="Yuan Y."/>
            <person name="Wessler S.R."/>
            <person name="Schmutz J."/>
            <person name="Willis J.H."/>
            <person name="Rokhsar D.S."/>
        </authorList>
    </citation>
    <scope>NUCLEOTIDE SEQUENCE [LARGE SCALE GENOMIC DNA]</scope>
    <source>
        <strain evidence="5">cv. DUN x IM62</strain>
    </source>
</reference>
<proteinExistence type="inferred from homology"/>
<evidence type="ECO:0000313" key="4">
    <source>
        <dbReference type="EMBL" id="EYU25126.1"/>
    </source>
</evidence>
<keyword evidence="2" id="KW-0804">Transcription</keyword>
<evidence type="ECO:0000256" key="3">
    <source>
        <dbReference type="PROSITE-ProRule" id="PRU01191"/>
    </source>
</evidence>
<accession>A0A022QAZ5</accession>
<feature type="non-terminal residue" evidence="4">
    <location>
        <position position="1"/>
    </location>
</feature>
<evidence type="ECO:0000256" key="1">
    <source>
        <dbReference type="ARBA" id="ARBA00023015"/>
    </source>
</evidence>
<comment type="caution">
    <text evidence="3">Lacks conserved residue(s) required for the propagation of feature annotation.</text>
</comment>
<keyword evidence="1" id="KW-0805">Transcription regulation</keyword>
<dbReference type="PANTHER" id="PTHR31636">
    <property type="entry name" value="OSJNBA0084A10.13 PROTEIN-RELATED"/>
    <property type="match status" value="1"/>
</dbReference>